<feature type="transmembrane region" description="Helical" evidence="6">
    <location>
        <begin position="116"/>
        <end position="135"/>
    </location>
</feature>
<keyword evidence="2" id="KW-1003">Cell membrane</keyword>
<dbReference type="GO" id="GO:0005886">
    <property type="term" value="C:plasma membrane"/>
    <property type="evidence" value="ECO:0007669"/>
    <property type="project" value="UniProtKB-SubCell"/>
</dbReference>
<dbReference type="NCBIfam" id="TIGR00765">
    <property type="entry name" value="yihY_not_rbn"/>
    <property type="match status" value="1"/>
</dbReference>
<dbReference type="PANTHER" id="PTHR30213">
    <property type="entry name" value="INNER MEMBRANE PROTEIN YHJD"/>
    <property type="match status" value="1"/>
</dbReference>
<dbReference type="Proteomes" id="UP000219452">
    <property type="component" value="Unassembled WGS sequence"/>
</dbReference>
<keyword evidence="5 6" id="KW-0472">Membrane</keyword>
<feature type="transmembrane region" description="Helical" evidence="6">
    <location>
        <begin position="195"/>
        <end position="221"/>
    </location>
</feature>
<dbReference type="RefSeq" id="WP_097125163.1">
    <property type="nucleotide sequence ID" value="NZ_OCNH01000001.1"/>
</dbReference>
<dbReference type="OrthoDB" id="977385at2"/>
<gene>
    <name evidence="7" type="ORF">SAMN06269250_1535</name>
</gene>
<feature type="transmembrane region" description="Helical" evidence="6">
    <location>
        <begin position="57"/>
        <end position="78"/>
    </location>
</feature>
<keyword evidence="4 6" id="KW-1133">Transmembrane helix</keyword>
<accession>A0A286FBZ1</accession>
<reference evidence="8" key="1">
    <citation type="submission" date="2017-09" db="EMBL/GenBank/DDBJ databases">
        <authorList>
            <person name="Varghese N."/>
            <person name="Submissions S."/>
        </authorList>
    </citation>
    <scope>NUCLEOTIDE SEQUENCE [LARGE SCALE GENOMIC DNA]</scope>
    <source>
        <strain evidence="8">DSM 29961</strain>
    </source>
</reference>
<feature type="transmembrane region" description="Helical" evidence="6">
    <location>
        <begin position="233"/>
        <end position="256"/>
    </location>
</feature>
<keyword evidence="3 6" id="KW-0812">Transmembrane</keyword>
<protein>
    <submittedName>
        <fullName evidence="7">Membrane protein</fullName>
    </submittedName>
</protein>
<keyword evidence="8" id="KW-1185">Reference proteome</keyword>
<sequence>MFDKLVNSKPSRNIRTWLNEHYPFNSRITWYFFLTKMWAQITDNNTSERAASVSYSLILAVFPTVIFFFTLIPFITFIPDLEEQIMGFFREVLPGNTFNSVDTTIRDIVSRPRSGVLSFGFLLALYSATSGLVALMQAFNSSYHSDERRGFFKVRLVAIGLTFTLAFALILAVVVLIIGGIISDYLLHFGLLNNALFINLLAITRYLVVFAVFVGTVSVIYRYGPDVRMKWVFITPGAVTSSLLIVLTTLGFSYYVSNFGSYNKVYGSIGTLIALMIWINLISLLLILGFEMNVALYDLEGDQSPDVAAKTTNATPEI</sequence>
<feature type="transmembrane region" description="Helical" evidence="6">
    <location>
        <begin position="156"/>
        <end position="183"/>
    </location>
</feature>
<evidence type="ECO:0000256" key="3">
    <source>
        <dbReference type="ARBA" id="ARBA00022692"/>
    </source>
</evidence>
<dbReference type="AlphaFoldDB" id="A0A286FBZ1"/>
<evidence type="ECO:0000256" key="6">
    <source>
        <dbReference type="SAM" id="Phobius"/>
    </source>
</evidence>
<organism evidence="7 8">
    <name type="scientific">Spirosoma fluviale</name>
    <dbReference type="NCBI Taxonomy" id="1597977"/>
    <lineage>
        <taxon>Bacteria</taxon>
        <taxon>Pseudomonadati</taxon>
        <taxon>Bacteroidota</taxon>
        <taxon>Cytophagia</taxon>
        <taxon>Cytophagales</taxon>
        <taxon>Cytophagaceae</taxon>
        <taxon>Spirosoma</taxon>
    </lineage>
</organism>
<dbReference type="PANTHER" id="PTHR30213:SF0">
    <property type="entry name" value="UPF0761 MEMBRANE PROTEIN YIHY"/>
    <property type="match status" value="1"/>
</dbReference>
<comment type="subcellular location">
    <subcellularLocation>
        <location evidence="1">Cell membrane</location>
        <topology evidence="1">Multi-pass membrane protein</topology>
    </subcellularLocation>
</comment>
<dbReference type="EMBL" id="OCNH01000001">
    <property type="protein sequence ID" value="SOD80703.1"/>
    <property type="molecule type" value="Genomic_DNA"/>
</dbReference>
<name>A0A286FBZ1_9BACT</name>
<evidence type="ECO:0000256" key="2">
    <source>
        <dbReference type="ARBA" id="ARBA00022475"/>
    </source>
</evidence>
<evidence type="ECO:0000256" key="4">
    <source>
        <dbReference type="ARBA" id="ARBA00022989"/>
    </source>
</evidence>
<evidence type="ECO:0000313" key="8">
    <source>
        <dbReference type="Proteomes" id="UP000219452"/>
    </source>
</evidence>
<evidence type="ECO:0000313" key="7">
    <source>
        <dbReference type="EMBL" id="SOD80703.1"/>
    </source>
</evidence>
<evidence type="ECO:0000256" key="1">
    <source>
        <dbReference type="ARBA" id="ARBA00004651"/>
    </source>
</evidence>
<evidence type="ECO:0000256" key="5">
    <source>
        <dbReference type="ARBA" id="ARBA00023136"/>
    </source>
</evidence>
<dbReference type="InterPro" id="IPR017039">
    <property type="entry name" value="Virul_fac_BrkB"/>
</dbReference>
<feature type="transmembrane region" description="Helical" evidence="6">
    <location>
        <begin position="268"/>
        <end position="290"/>
    </location>
</feature>
<dbReference type="PIRSF" id="PIRSF035875">
    <property type="entry name" value="RNase_BN"/>
    <property type="match status" value="1"/>
</dbReference>
<proteinExistence type="predicted"/>
<dbReference type="Pfam" id="PF03631">
    <property type="entry name" value="Virul_fac_BrkB"/>
    <property type="match status" value="1"/>
</dbReference>